<keyword evidence="3" id="KW-1185">Reference proteome</keyword>
<gene>
    <name evidence="2" type="ORF">M513_11100</name>
</gene>
<dbReference type="Proteomes" id="UP000030764">
    <property type="component" value="Unassembled WGS sequence"/>
</dbReference>
<reference evidence="2 3" key="1">
    <citation type="journal article" date="2014" name="Nat. Genet.">
        <title>Genome and transcriptome of the porcine whipworm Trichuris suis.</title>
        <authorList>
            <person name="Jex A.R."/>
            <person name="Nejsum P."/>
            <person name="Schwarz E.M."/>
            <person name="Hu L."/>
            <person name="Young N.D."/>
            <person name="Hall R.S."/>
            <person name="Korhonen P.K."/>
            <person name="Liao S."/>
            <person name="Thamsborg S."/>
            <person name="Xia J."/>
            <person name="Xu P."/>
            <person name="Wang S."/>
            <person name="Scheerlinck J.P."/>
            <person name="Hofmann A."/>
            <person name="Sternberg P.W."/>
            <person name="Wang J."/>
            <person name="Gasser R.B."/>
        </authorList>
    </citation>
    <scope>NUCLEOTIDE SEQUENCE [LARGE SCALE GENOMIC DNA]</scope>
    <source>
        <strain evidence="2">DCEP-RM93M</strain>
    </source>
</reference>
<protein>
    <submittedName>
        <fullName evidence="2">Uncharacterized protein</fullName>
    </submittedName>
</protein>
<name>A0A085LSS2_9BILA</name>
<evidence type="ECO:0000313" key="2">
    <source>
        <dbReference type="EMBL" id="KFD48018.1"/>
    </source>
</evidence>
<evidence type="ECO:0000256" key="1">
    <source>
        <dbReference type="SAM" id="MobiDB-lite"/>
    </source>
</evidence>
<feature type="region of interest" description="Disordered" evidence="1">
    <location>
        <begin position="27"/>
        <end position="68"/>
    </location>
</feature>
<dbReference type="EMBL" id="KL363306">
    <property type="protein sequence ID" value="KFD48018.1"/>
    <property type="molecule type" value="Genomic_DNA"/>
</dbReference>
<organism evidence="2 3">
    <name type="scientific">Trichuris suis</name>
    <name type="common">pig whipworm</name>
    <dbReference type="NCBI Taxonomy" id="68888"/>
    <lineage>
        <taxon>Eukaryota</taxon>
        <taxon>Metazoa</taxon>
        <taxon>Ecdysozoa</taxon>
        <taxon>Nematoda</taxon>
        <taxon>Enoplea</taxon>
        <taxon>Dorylaimia</taxon>
        <taxon>Trichinellida</taxon>
        <taxon>Trichuridae</taxon>
        <taxon>Trichuris</taxon>
    </lineage>
</organism>
<dbReference type="AlphaFoldDB" id="A0A085LSS2"/>
<accession>A0A085LSS2</accession>
<feature type="region of interest" description="Disordered" evidence="1">
    <location>
        <begin position="87"/>
        <end position="118"/>
    </location>
</feature>
<proteinExistence type="predicted"/>
<sequence length="118" mass="13196">MIQRINAVYVIILKPSKEISVIAYALASGGGQNPESRNPDRSKSRQSKSRMGQNPDRSESRIGRKCTFHRQVYRKQTLKFLKPMAEQAVTPHMVGKMNAMSKGTEKKGNKQSSDTSAE</sequence>
<evidence type="ECO:0000313" key="3">
    <source>
        <dbReference type="Proteomes" id="UP000030764"/>
    </source>
</evidence>